<evidence type="ECO:0000313" key="2">
    <source>
        <dbReference type="Proteomes" id="UP001148629"/>
    </source>
</evidence>
<organism evidence="1 2">
    <name type="scientific">Fusarium decemcellulare</name>
    <dbReference type="NCBI Taxonomy" id="57161"/>
    <lineage>
        <taxon>Eukaryota</taxon>
        <taxon>Fungi</taxon>
        <taxon>Dikarya</taxon>
        <taxon>Ascomycota</taxon>
        <taxon>Pezizomycotina</taxon>
        <taxon>Sordariomycetes</taxon>
        <taxon>Hypocreomycetidae</taxon>
        <taxon>Hypocreales</taxon>
        <taxon>Nectriaceae</taxon>
        <taxon>Fusarium</taxon>
        <taxon>Fusarium decemcellulare species complex</taxon>
    </lineage>
</organism>
<dbReference type="Proteomes" id="UP001148629">
    <property type="component" value="Unassembled WGS sequence"/>
</dbReference>
<reference evidence="1" key="1">
    <citation type="submission" date="2022-08" db="EMBL/GenBank/DDBJ databases">
        <title>Genome Sequence of Fusarium decemcellulare.</title>
        <authorList>
            <person name="Buettner E."/>
        </authorList>
    </citation>
    <scope>NUCLEOTIDE SEQUENCE</scope>
    <source>
        <strain evidence="1">Babe19</strain>
    </source>
</reference>
<evidence type="ECO:0000313" key="1">
    <source>
        <dbReference type="EMBL" id="KAJ3539276.1"/>
    </source>
</evidence>
<keyword evidence="2" id="KW-1185">Reference proteome</keyword>
<sequence>MFRTFSRLHARVLLHKQDELAQLEQRLDRLDQADFQFDAYRLVTNRHGSGDQERRMLLKEIEVKLNEYTHLERPDPEESQIKSVRSWMKGNKPVVPPEATFLNDWSDLKRARHSMERSGLESFIARALTYPGLRRIYEFCSLLDPSLKSGDPQVKLVKTSRLVAVSRTLTTILAIATLVVPIGVLYCVEPIPERLGIIAGFTIIFSSALCWLTSSRNYEIFSATAAYCAVMVVFVGSLPGS</sequence>
<name>A0ACC1SGM5_9HYPO</name>
<gene>
    <name evidence="1" type="ORF">NM208_g5556</name>
</gene>
<protein>
    <submittedName>
        <fullName evidence="1">Uncharacterized protein</fullName>
    </submittedName>
</protein>
<comment type="caution">
    <text evidence="1">The sequence shown here is derived from an EMBL/GenBank/DDBJ whole genome shotgun (WGS) entry which is preliminary data.</text>
</comment>
<accession>A0ACC1SGM5</accession>
<proteinExistence type="predicted"/>
<dbReference type="EMBL" id="JANRMS010000469">
    <property type="protein sequence ID" value="KAJ3539276.1"/>
    <property type="molecule type" value="Genomic_DNA"/>
</dbReference>